<dbReference type="EMBL" id="CP144745">
    <property type="protein sequence ID" value="WVZ51283.1"/>
    <property type="molecule type" value="Genomic_DNA"/>
</dbReference>
<dbReference type="AlphaFoldDB" id="A0AAQ3PP14"/>
<dbReference type="SUPFAM" id="SSF54160">
    <property type="entry name" value="Chromo domain-like"/>
    <property type="match status" value="1"/>
</dbReference>
<accession>A0AAQ3PP14</accession>
<reference evidence="3 4" key="1">
    <citation type="submission" date="2024-02" db="EMBL/GenBank/DDBJ databases">
        <title>High-quality chromosome-scale genome assembly of Pensacola bahiagrass (Paspalum notatum Flugge var. saurae).</title>
        <authorList>
            <person name="Vega J.M."/>
            <person name="Podio M."/>
            <person name="Orjuela J."/>
            <person name="Siena L.A."/>
            <person name="Pessino S.C."/>
            <person name="Combes M.C."/>
            <person name="Mariac C."/>
            <person name="Albertini E."/>
            <person name="Pupilli F."/>
            <person name="Ortiz J.P.A."/>
            <person name="Leblanc O."/>
        </authorList>
    </citation>
    <scope>NUCLEOTIDE SEQUENCE [LARGE SCALE GENOMIC DNA]</scope>
    <source>
        <strain evidence="3">R1</strain>
        <tissue evidence="3">Leaf</tissue>
    </source>
</reference>
<evidence type="ECO:0000259" key="1">
    <source>
        <dbReference type="Pfam" id="PF17921"/>
    </source>
</evidence>
<feature type="non-terminal residue" evidence="3">
    <location>
        <position position="1"/>
    </location>
</feature>
<dbReference type="InterPro" id="IPR056924">
    <property type="entry name" value="SH3_Tf2-1"/>
</dbReference>
<keyword evidence="4" id="KW-1185">Reference proteome</keyword>
<dbReference type="SUPFAM" id="SSF53098">
    <property type="entry name" value="Ribonuclease H-like"/>
    <property type="match status" value="1"/>
</dbReference>
<dbReference type="InterPro" id="IPR012337">
    <property type="entry name" value="RNaseH-like_sf"/>
</dbReference>
<dbReference type="Pfam" id="PF24626">
    <property type="entry name" value="SH3_Tf2-1"/>
    <property type="match status" value="1"/>
</dbReference>
<organism evidence="3 4">
    <name type="scientific">Paspalum notatum var. saurae</name>
    <dbReference type="NCBI Taxonomy" id="547442"/>
    <lineage>
        <taxon>Eukaryota</taxon>
        <taxon>Viridiplantae</taxon>
        <taxon>Streptophyta</taxon>
        <taxon>Embryophyta</taxon>
        <taxon>Tracheophyta</taxon>
        <taxon>Spermatophyta</taxon>
        <taxon>Magnoliopsida</taxon>
        <taxon>Liliopsida</taxon>
        <taxon>Poales</taxon>
        <taxon>Poaceae</taxon>
        <taxon>PACMAD clade</taxon>
        <taxon>Panicoideae</taxon>
        <taxon>Andropogonodae</taxon>
        <taxon>Paspaleae</taxon>
        <taxon>Paspalinae</taxon>
        <taxon>Paspalum</taxon>
    </lineage>
</organism>
<evidence type="ECO:0008006" key="5">
    <source>
        <dbReference type="Google" id="ProtNLM"/>
    </source>
</evidence>
<dbReference type="InterPro" id="IPR041588">
    <property type="entry name" value="Integrase_H2C2"/>
</dbReference>
<gene>
    <name evidence="3" type="ORF">U9M48_002439</name>
</gene>
<dbReference type="InterPro" id="IPR016197">
    <property type="entry name" value="Chromo-like_dom_sf"/>
</dbReference>
<dbReference type="Gene3D" id="1.10.340.70">
    <property type="match status" value="1"/>
</dbReference>
<feature type="domain" description="Tf2-1-like SH3-like" evidence="2">
    <location>
        <begin position="183"/>
        <end position="243"/>
    </location>
</feature>
<proteinExistence type="predicted"/>
<feature type="non-terminal residue" evidence="3">
    <location>
        <position position="317"/>
    </location>
</feature>
<evidence type="ECO:0000313" key="3">
    <source>
        <dbReference type="EMBL" id="WVZ51283.1"/>
    </source>
</evidence>
<protein>
    <recommendedName>
        <fullName evidence="5">Polyprotein</fullName>
    </recommendedName>
</protein>
<evidence type="ECO:0000313" key="4">
    <source>
        <dbReference type="Proteomes" id="UP001341281"/>
    </source>
</evidence>
<feature type="domain" description="Integrase zinc-binding" evidence="1">
    <location>
        <begin position="3"/>
        <end position="58"/>
    </location>
</feature>
<dbReference type="Proteomes" id="UP001341281">
    <property type="component" value="Chromosome 01"/>
</dbReference>
<dbReference type="PANTHER" id="PTHR46148">
    <property type="entry name" value="CHROMO DOMAIN-CONTAINING PROTEIN"/>
    <property type="match status" value="1"/>
</dbReference>
<dbReference type="PANTHER" id="PTHR46148:SF57">
    <property type="entry name" value="OS12G0499874 PROTEIN"/>
    <property type="match status" value="1"/>
</dbReference>
<sequence>DFELRKLILDESHNSQFAIHHGSNKMYQDLKQRFWWIHIKREIARYVSECDVCQRVNVKHLKPMGTLQPLPIPSWKWESISMDFITGLPNTRDGYDSIWVIVDRVTKSAYFLLNFPTIIVTNQVLNSSELVRVGRKKVLWSGSCLGSRREVRLIQERLCAAQVRQKHYADRRRRELSFDQGDYLKVTPFKGTKRFQEKGKLAHRFVGPLKILARVGAVAYRLDMPSSLSSIHPVFHVSQLRKCIRVPTEVTNLEEIDLHPNLAYQEHPIRILDQAERKTRNKTTKFVKVQWSRHSEREATWEKEDRIQQAYPNLFLD</sequence>
<dbReference type="Pfam" id="PF17921">
    <property type="entry name" value="Integrase_H2C2"/>
    <property type="match status" value="1"/>
</dbReference>
<evidence type="ECO:0000259" key="2">
    <source>
        <dbReference type="Pfam" id="PF24626"/>
    </source>
</evidence>
<name>A0AAQ3PP14_PASNO</name>